<dbReference type="RefSeq" id="WP_161723249.1">
    <property type="nucleotide sequence ID" value="NZ_JAAAXI010000007.1"/>
</dbReference>
<proteinExistence type="predicted"/>
<dbReference type="EMBL" id="JAAAXJ010000001">
    <property type="protein sequence ID" value="NBJ22801.1"/>
    <property type="molecule type" value="Genomic_DNA"/>
</dbReference>
<accession>A0ABW9YRQ1</accession>
<name>A0ABW9YRQ1_9HYPH</name>
<comment type="caution">
    <text evidence="1">The sequence shown here is derived from an EMBL/GenBank/DDBJ whole genome shotgun (WGS) entry which is preliminary data.</text>
</comment>
<protein>
    <submittedName>
        <fullName evidence="1">Uncharacterized protein</fullName>
    </submittedName>
</protein>
<dbReference type="Proteomes" id="UP000818323">
    <property type="component" value="Unassembled WGS sequence"/>
</dbReference>
<evidence type="ECO:0000313" key="2">
    <source>
        <dbReference type="Proteomes" id="UP000818323"/>
    </source>
</evidence>
<evidence type="ECO:0000313" key="1">
    <source>
        <dbReference type="EMBL" id="NBJ22801.1"/>
    </source>
</evidence>
<reference evidence="1 2" key="1">
    <citation type="submission" date="2020-01" db="EMBL/GenBank/DDBJ databases">
        <title>Microvirga sp. nov., an arsenate reduction bacterium isolated from Tibet hotspring sediments.</title>
        <authorList>
            <person name="Yuan C.-G."/>
        </authorList>
    </citation>
    <scope>NUCLEOTIDE SEQUENCE [LARGE SCALE GENOMIC DNA]</scope>
    <source>
        <strain evidence="1 2">SYSU G3D203</strain>
    </source>
</reference>
<organism evidence="1 2">
    <name type="scientific">Microvirga arsenatis</name>
    <dbReference type="NCBI Taxonomy" id="2692265"/>
    <lineage>
        <taxon>Bacteria</taxon>
        <taxon>Pseudomonadati</taxon>
        <taxon>Pseudomonadota</taxon>
        <taxon>Alphaproteobacteria</taxon>
        <taxon>Hyphomicrobiales</taxon>
        <taxon>Methylobacteriaceae</taxon>
        <taxon>Microvirga</taxon>
    </lineage>
</organism>
<gene>
    <name evidence="1" type="ORF">GR303_00320</name>
</gene>
<sequence>MGQNEATHPHGASVASGPLWCVPVAAGIVAVWHNLSPELDIVGLVGGAGLQTPLERHRIFSPQFSTNFYTISGHGLQDGQHLRVILRGGDGADVEHTLELRLAHWQVEGTPQIVSFIISRILSKRAASGDHETLERFLSLASSWRSSARLKAQIGNHSLYEFDVAARHLAQRQTCFVLRQGRLTREVVDSFGDNDSSIFRISQGSPERAYADLGGDLVELAFADTSVAAQDTVEWLKGLSPSAKSRLLDCLSAASEAEPIGLPAYVTASLKTAIFPLSEPSSEAAVEGCFEASGSLFVFLRVAGTAALDDVRLELFGGAGSAHRRTDLLTCSVDSAEALPATCIVVKACLDGRQASACKVILQIEGRSIQHWVHVQQGGSAESLGFARRFWPLADRDDHYLTEVGVPFAQAWARHPVKELARIVRLGARQNASSTVDLQIFAGASIELLHGTLIGLKASVPRGQALRITLPSSHDIEARCSKAIEWAERYGIDGELQILPANAPDSAAASLRLRPSAEVAVAIRAGFIPPGAGWLDEIVEQIVQRPDTFLVGLAPSRIPFGLALDRLDPETLLRLLAHDAIAAIAAPAGMMGRIVDEAVCHTLAGSWIERIIEGFRQGVKVMPHAALDFLEVDGSRDHDRFGIEVDGISLSREICATEHRDMPTSPTNVLSV</sequence>
<keyword evidence="2" id="KW-1185">Reference proteome</keyword>